<evidence type="ECO:0000313" key="1">
    <source>
        <dbReference type="EMBL" id="CAG8757521.1"/>
    </source>
</evidence>
<organism evidence="1 2">
    <name type="scientific">Racocetra persica</name>
    <dbReference type="NCBI Taxonomy" id="160502"/>
    <lineage>
        <taxon>Eukaryota</taxon>
        <taxon>Fungi</taxon>
        <taxon>Fungi incertae sedis</taxon>
        <taxon>Mucoromycota</taxon>
        <taxon>Glomeromycotina</taxon>
        <taxon>Glomeromycetes</taxon>
        <taxon>Diversisporales</taxon>
        <taxon>Gigasporaceae</taxon>
        <taxon>Racocetra</taxon>
    </lineage>
</organism>
<keyword evidence="2" id="KW-1185">Reference proteome</keyword>
<evidence type="ECO:0000313" key="2">
    <source>
        <dbReference type="Proteomes" id="UP000789920"/>
    </source>
</evidence>
<dbReference type="Proteomes" id="UP000789920">
    <property type="component" value="Unassembled WGS sequence"/>
</dbReference>
<gene>
    <name evidence="1" type="ORF">RPERSI_LOCUS14848</name>
</gene>
<sequence length="70" mass="8073">SIPNDLNIISQVPTLDIIDEYSNTSKSIWEYFTKIKKNNKMIAKCKHFKNSKYSITNGTTINLWGHLKNA</sequence>
<dbReference type="EMBL" id="CAJVQC010034865">
    <property type="protein sequence ID" value="CAG8757521.1"/>
    <property type="molecule type" value="Genomic_DNA"/>
</dbReference>
<feature type="non-terminal residue" evidence="1">
    <location>
        <position position="1"/>
    </location>
</feature>
<accession>A0ACA9QL56</accession>
<protein>
    <submittedName>
        <fullName evidence="1">12361_t:CDS:1</fullName>
    </submittedName>
</protein>
<proteinExistence type="predicted"/>
<comment type="caution">
    <text evidence="1">The sequence shown here is derived from an EMBL/GenBank/DDBJ whole genome shotgun (WGS) entry which is preliminary data.</text>
</comment>
<name>A0ACA9QL56_9GLOM</name>
<reference evidence="1" key="1">
    <citation type="submission" date="2021-06" db="EMBL/GenBank/DDBJ databases">
        <authorList>
            <person name="Kallberg Y."/>
            <person name="Tangrot J."/>
            <person name="Rosling A."/>
        </authorList>
    </citation>
    <scope>NUCLEOTIDE SEQUENCE</scope>
    <source>
        <strain evidence="1">MA461A</strain>
    </source>
</reference>